<evidence type="ECO:0000256" key="3">
    <source>
        <dbReference type="ARBA" id="ARBA00022825"/>
    </source>
</evidence>
<keyword evidence="5" id="KW-0732">Signal</keyword>
<keyword evidence="1 7" id="KW-0645">Protease</keyword>
<sequence length="180" mass="18850">MSALAVALGLAGIGPAAASNYIEQGKAGDAASWRSSEFNAEWGLGAIHADEAYAAGYTGKGIKLGIFDQPVYAQHPEFSGTNKVINLVTEGIREYTDPYIPVKKGDAFRYDGTPSVDSDGELGAHGTHVGGIAAAVATAARCMVWRLTRKSSAPKTATPARKMASSLVTTARYMRPAGMR</sequence>
<dbReference type="EMBL" id="CAKW01000015">
    <property type="protein sequence ID" value="CCJ71145.1"/>
    <property type="molecule type" value="Genomic_DNA"/>
</dbReference>
<dbReference type="PROSITE" id="PS00137">
    <property type="entry name" value="SUBTILASE_HIS"/>
    <property type="match status" value="1"/>
</dbReference>
<gene>
    <name evidence="7" type="ORF">BN137_481</name>
</gene>
<accession>K7ZYK8</accession>
<organism evidence="7 8">
    <name type="scientific">Cronobacter condimenti 1330</name>
    <dbReference type="NCBI Taxonomy" id="1073999"/>
    <lineage>
        <taxon>Bacteria</taxon>
        <taxon>Pseudomonadati</taxon>
        <taxon>Pseudomonadota</taxon>
        <taxon>Gammaproteobacteria</taxon>
        <taxon>Enterobacterales</taxon>
        <taxon>Enterobacteriaceae</taxon>
        <taxon>Cronobacter</taxon>
    </lineage>
</organism>
<protein>
    <submittedName>
        <fullName evidence="7">Extracellular serine protease</fullName>
    </submittedName>
</protein>
<dbReference type="PRINTS" id="PR00723">
    <property type="entry name" value="SUBTILISIN"/>
</dbReference>
<evidence type="ECO:0000256" key="2">
    <source>
        <dbReference type="ARBA" id="ARBA00022801"/>
    </source>
</evidence>
<comment type="caution">
    <text evidence="4">Lacks conserved residue(s) required for the propagation of feature annotation.</text>
</comment>
<dbReference type="AlphaFoldDB" id="K7ZYK8"/>
<dbReference type="InterPro" id="IPR022398">
    <property type="entry name" value="Peptidase_S8_His-AS"/>
</dbReference>
<feature type="signal peptide" evidence="5">
    <location>
        <begin position="1"/>
        <end position="18"/>
    </location>
</feature>
<dbReference type="GO" id="GO:0006508">
    <property type="term" value="P:proteolysis"/>
    <property type="evidence" value="ECO:0007669"/>
    <property type="project" value="UniProtKB-KW"/>
</dbReference>
<dbReference type="Gene3D" id="3.40.50.200">
    <property type="entry name" value="Peptidase S8/S53 domain"/>
    <property type="match status" value="1"/>
</dbReference>
<evidence type="ECO:0000256" key="4">
    <source>
        <dbReference type="PROSITE-ProRule" id="PRU01240"/>
    </source>
</evidence>
<dbReference type="PROSITE" id="PS51892">
    <property type="entry name" value="SUBTILASE"/>
    <property type="match status" value="1"/>
</dbReference>
<feature type="chain" id="PRO_5003914423" evidence="5">
    <location>
        <begin position="19"/>
        <end position="180"/>
    </location>
</feature>
<evidence type="ECO:0000313" key="8">
    <source>
        <dbReference type="Proteomes" id="UP000009340"/>
    </source>
</evidence>
<comment type="similarity">
    <text evidence="4">Belongs to the peptidase S8 family.</text>
</comment>
<evidence type="ECO:0000256" key="5">
    <source>
        <dbReference type="SAM" id="SignalP"/>
    </source>
</evidence>
<proteinExistence type="inferred from homology"/>
<evidence type="ECO:0000256" key="1">
    <source>
        <dbReference type="ARBA" id="ARBA00022670"/>
    </source>
</evidence>
<dbReference type="InterPro" id="IPR036852">
    <property type="entry name" value="Peptidase_S8/S53_dom_sf"/>
</dbReference>
<dbReference type="eggNOG" id="COG1404">
    <property type="taxonomic scope" value="Bacteria"/>
</dbReference>
<dbReference type="SUPFAM" id="SSF52743">
    <property type="entry name" value="Subtilisin-like"/>
    <property type="match status" value="1"/>
</dbReference>
<name>K7ZYK8_9ENTR</name>
<keyword evidence="3" id="KW-0720">Serine protease</keyword>
<feature type="domain" description="Peptidase S8/S53" evidence="6">
    <location>
        <begin position="59"/>
        <end position="142"/>
    </location>
</feature>
<evidence type="ECO:0000259" key="6">
    <source>
        <dbReference type="Pfam" id="PF00082"/>
    </source>
</evidence>
<dbReference type="InterPro" id="IPR015500">
    <property type="entry name" value="Peptidase_S8_subtilisin-rel"/>
</dbReference>
<dbReference type="InterPro" id="IPR000209">
    <property type="entry name" value="Peptidase_S8/S53_dom"/>
</dbReference>
<dbReference type="Proteomes" id="UP000009340">
    <property type="component" value="Unassembled WGS sequence"/>
</dbReference>
<dbReference type="Pfam" id="PF00082">
    <property type="entry name" value="Peptidase_S8"/>
    <property type="match status" value="1"/>
</dbReference>
<keyword evidence="2" id="KW-0378">Hydrolase</keyword>
<dbReference type="GO" id="GO:0004252">
    <property type="term" value="F:serine-type endopeptidase activity"/>
    <property type="evidence" value="ECO:0007669"/>
    <property type="project" value="InterPro"/>
</dbReference>
<comment type="caution">
    <text evidence="7">The sequence shown here is derived from an EMBL/GenBank/DDBJ whole genome shotgun (WGS) entry which is preliminary data.</text>
</comment>
<reference evidence="7" key="1">
    <citation type="submission" date="2012-07" db="EMBL/GenBank/DDBJ databases">
        <authorList>
            <person name="Cummings C."/>
        </authorList>
    </citation>
    <scope>NUCLEOTIDE SEQUENCE</scope>
    <source>
        <strain evidence="7">1330</strain>
    </source>
</reference>
<evidence type="ECO:0000313" key="7">
    <source>
        <dbReference type="EMBL" id="CCJ71145.1"/>
    </source>
</evidence>